<comment type="caution">
    <text evidence="3">The sequence shown here is derived from an EMBL/GenBank/DDBJ whole genome shotgun (WGS) entry which is preliminary data.</text>
</comment>
<name>A0A850SWA4_9BACT</name>
<dbReference type="Proteomes" id="UP000553343">
    <property type="component" value="Unassembled WGS sequence"/>
</dbReference>
<keyword evidence="3" id="KW-0808">Transferase</keyword>
<evidence type="ECO:0000313" key="4">
    <source>
        <dbReference type="Proteomes" id="UP000553343"/>
    </source>
</evidence>
<dbReference type="Gene3D" id="3.40.50.2000">
    <property type="entry name" value="Glycogen Phosphorylase B"/>
    <property type="match status" value="2"/>
</dbReference>
<dbReference type="InterPro" id="IPR028098">
    <property type="entry name" value="Glyco_trans_4-like_N"/>
</dbReference>
<dbReference type="Pfam" id="PF13439">
    <property type="entry name" value="Glyco_transf_4"/>
    <property type="match status" value="1"/>
</dbReference>
<proteinExistence type="predicted"/>
<feature type="domain" description="Glycosyltransferase subfamily 4-like N-terminal" evidence="2">
    <location>
        <begin position="14"/>
        <end position="169"/>
    </location>
</feature>
<dbReference type="PANTHER" id="PTHR45947:SF3">
    <property type="entry name" value="SULFOQUINOVOSYL TRANSFERASE SQD2"/>
    <property type="match status" value="1"/>
</dbReference>
<organism evidence="3 4">
    <name type="scientific">Desulfobacter latus</name>
    <dbReference type="NCBI Taxonomy" id="2292"/>
    <lineage>
        <taxon>Bacteria</taxon>
        <taxon>Pseudomonadati</taxon>
        <taxon>Thermodesulfobacteriota</taxon>
        <taxon>Desulfobacteria</taxon>
        <taxon>Desulfobacterales</taxon>
        <taxon>Desulfobacteraceae</taxon>
        <taxon>Desulfobacter</taxon>
    </lineage>
</organism>
<gene>
    <name evidence="3" type="ORF">HXW94_01605</name>
</gene>
<evidence type="ECO:0000313" key="3">
    <source>
        <dbReference type="EMBL" id="NWH03703.1"/>
    </source>
</evidence>
<reference evidence="3 4" key="1">
    <citation type="submission" date="2020-06" db="EMBL/GenBank/DDBJ databases">
        <title>High-quality draft genome of sulfate reducer Desulfobacter latus type strain AcrS2 isolated from marine sediment.</title>
        <authorList>
            <person name="Hoppe M."/>
            <person name="Larsen C.K."/>
            <person name="Marshall I.P.G."/>
            <person name="Schramm A."/>
            <person name="Marietou A.G."/>
        </authorList>
    </citation>
    <scope>NUCLEOTIDE SEQUENCE [LARGE SCALE GENOMIC DNA]</scope>
    <source>
        <strain evidence="3 4">AcRS2</strain>
    </source>
</reference>
<dbReference type="InterPro" id="IPR050194">
    <property type="entry name" value="Glycosyltransferase_grp1"/>
</dbReference>
<sequence length="375" mass="42722">MKRVLHIVSDMGQGGAQIYVRNLVSIQKSSRELQPEVVVLFFKGPLWEKLKAVDIPVHYIGLKNSLDLLGLLRLLLFLKKNTFDIIHMHAIHPGISGMLYFVNAGSIYMEHGGGLLEKNWKHRIVYKLFYKSYDAFIAISKEMSRVMEKEQPRIKNKIKVIYNGVDVEKIQSTPPKDLILTNEFKNKPVVGIIGRLVILKDVSLFLKTAAVISQKRPDVVFVIIGDGPLKKDLEEEAQRLGIRGKTIFTGYRADAINILKRFDVFLFTSAFEAFGLVLTEAMAARVAVVALHQRGAVAVPDILTDKTDSYIVYNRDYKKAAERTLELLKDQNQYQKFTRNALKTVKNRFSMETNAKNIEKLYSVVYKTQFDSKGH</sequence>
<dbReference type="PANTHER" id="PTHR45947">
    <property type="entry name" value="SULFOQUINOVOSYL TRANSFERASE SQD2"/>
    <property type="match status" value="1"/>
</dbReference>
<protein>
    <submittedName>
        <fullName evidence="3">Glycosyltransferase</fullName>
    </submittedName>
</protein>
<dbReference type="AlphaFoldDB" id="A0A850SWA4"/>
<dbReference type="InterPro" id="IPR001296">
    <property type="entry name" value="Glyco_trans_1"/>
</dbReference>
<keyword evidence="4" id="KW-1185">Reference proteome</keyword>
<dbReference type="GO" id="GO:0016757">
    <property type="term" value="F:glycosyltransferase activity"/>
    <property type="evidence" value="ECO:0007669"/>
    <property type="project" value="InterPro"/>
</dbReference>
<accession>A0A850SWA4</accession>
<dbReference type="EMBL" id="JACADJ010000003">
    <property type="protein sequence ID" value="NWH03703.1"/>
    <property type="molecule type" value="Genomic_DNA"/>
</dbReference>
<dbReference type="SUPFAM" id="SSF53756">
    <property type="entry name" value="UDP-Glycosyltransferase/glycogen phosphorylase"/>
    <property type="match status" value="1"/>
</dbReference>
<evidence type="ECO:0000259" key="1">
    <source>
        <dbReference type="Pfam" id="PF00534"/>
    </source>
</evidence>
<dbReference type="Pfam" id="PF00534">
    <property type="entry name" value="Glycos_transf_1"/>
    <property type="match status" value="1"/>
</dbReference>
<dbReference type="RefSeq" id="WP_178365157.1">
    <property type="nucleotide sequence ID" value="NZ_JACADJ010000003.1"/>
</dbReference>
<feature type="domain" description="Glycosyl transferase family 1" evidence="1">
    <location>
        <begin position="183"/>
        <end position="343"/>
    </location>
</feature>
<evidence type="ECO:0000259" key="2">
    <source>
        <dbReference type="Pfam" id="PF13439"/>
    </source>
</evidence>